<feature type="region of interest" description="Disordered" evidence="1">
    <location>
        <begin position="217"/>
        <end position="264"/>
    </location>
</feature>
<dbReference type="InterPro" id="IPR021235">
    <property type="entry name" value="DUF2637"/>
</dbReference>
<gene>
    <name evidence="3" type="ORF">FCI23_44750</name>
</gene>
<feature type="transmembrane region" description="Helical" evidence="2">
    <location>
        <begin position="60"/>
        <end position="79"/>
    </location>
</feature>
<organism evidence="3 4">
    <name type="scientific">Actinacidiphila oryziradicis</name>
    <dbReference type="NCBI Taxonomy" id="2571141"/>
    <lineage>
        <taxon>Bacteria</taxon>
        <taxon>Bacillati</taxon>
        <taxon>Actinomycetota</taxon>
        <taxon>Actinomycetes</taxon>
        <taxon>Kitasatosporales</taxon>
        <taxon>Streptomycetaceae</taxon>
        <taxon>Actinacidiphila</taxon>
    </lineage>
</organism>
<dbReference type="OrthoDB" id="4333663at2"/>
<evidence type="ECO:0000256" key="2">
    <source>
        <dbReference type="SAM" id="Phobius"/>
    </source>
</evidence>
<dbReference type="Pfam" id="PF10935">
    <property type="entry name" value="DUF2637"/>
    <property type="match status" value="1"/>
</dbReference>
<keyword evidence="2" id="KW-0812">Transmembrane</keyword>
<protein>
    <submittedName>
        <fullName evidence="3">DUF2637 domain-containing protein</fullName>
    </submittedName>
</protein>
<reference evidence="3 4" key="1">
    <citation type="submission" date="2019-04" db="EMBL/GenBank/DDBJ databases">
        <title>Streptomyces oryziradicis sp. nov., a novel actinomycete isolated from rhizosphere soil of rice (Oryza sativa L.).</title>
        <authorList>
            <person name="Li C."/>
        </authorList>
    </citation>
    <scope>NUCLEOTIDE SEQUENCE [LARGE SCALE GENOMIC DNA]</scope>
    <source>
        <strain evidence="3 4">NEAU-C40</strain>
    </source>
</reference>
<dbReference type="Proteomes" id="UP000305778">
    <property type="component" value="Unassembled WGS sequence"/>
</dbReference>
<evidence type="ECO:0000313" key="3">
    <source>
        <dbReference type="EMBL" id="TJZ99701.1"/>
    </source>
</evidence>
<name>A0A4U0RU44_9ACTN</name>
<sequence length="326" mass="35325">MSATTKNAGRPAIPALSGPEMALLVVAAVLGAGVGGLGLISSFDTVSAAGARWGFATPQMLPIGIDASIPVFTIVNLLLIRMDMPLAWVRWVPWALTGVTCWLNIAAGHSLSAKLAHGTMPLLWVVLSEVAAHVYASRIGAVTGRRMEKIRRSRWLLAPLSTFNLWRRMTLWEIISYGDALSRERERQLARADLRQLHGWRWRAKTPRRARVLLKLGELTPAGDTPPPPAPVPPQTKPEKPEPKPRKRAAAKPQRPVRTSSELLTEAREVTAGWPDDAVNAEALRTALHCSAANSRVLRDALLTERADGPGLHLVNAGAVAEGGER</sequence>
<feature type="transmembrane region" description="Helical" evidence="2">
    <location>
        <begin position="91"/>
        <end position="111"/>
    </location>
</feature>
<keyword evidence="2" id="KW-0472">Membrane</keyword>
<feature type="transmembrane region" description="Helical" evidence="2">
    <location>
        <begin position="123"/>
        <end position="144"/>
    </location>
</feature>
<dbReference type="AlphaFoldDB" id="A0A4U0RU44"/>
<comment type="caution">
    <text evidence="3">The sequence shown here is derived from an EMBL/GenBank/DDBJ whole genome shotgun (WGS) entry which is preliminary data.</text>
</comment>
<accession>A0A4U0RU44</accession>
<keyword evidence="4" id="KW-1185">Reference proteome</keyword>
<evidence type="ECO:0000313" key="4">
    <source>
        <dbReference type="Proteomes" id="UP000305778"/>
    </source>
</evidence>
<keyword evidence="2" id="KW-1133">Transmembrane helix</keyword>
<dbReference type="EMBL" id="SUMC01000098">
    <property type="protein sequence ID" value="TJZ99701.1"/>
    <property type="molecule type" value="Genomic_DNA"/>
</dbReference>
<dbReference type="RefSeq" id="WP_136729788.1">
    <property type="nucleotide sequence ID" value="NZ_SUMC01000098.1"/>
</dbReference>
<evidence type="ECO:0000256" key="1">
    <source>
        <dbReference type="SAM" id="MobiDB-lite"/>
    </source>
</evidence>
<feature type="transmembrane region" description="Helical" evidence="2">
    <location>
        <begin position="21"/>
        <end position="40"/>
    </location>
</feature>
<feature type="compositionally biased region" description="Pro residues" evidence="1">
    <location>
        <begin position="224"/>
        <end position="236"/>
    </location>
</feature>
<proteinExistence type="predicted"/>